<sequence>MWVPIDKYEQVFYTGVMKLSAYARKTGISYHTAWRWFKAGRLAGYQVGTGTIIITDPIPQMFTAVTDQKVTIYTRLSAAENKDNLEGQARRLRNYCAAKSYRLMTVLKEIGLGINDRWPKLLKLLTDPTITLIVIEHKDRLTRFGINYIEKLLAMQGRRIEVIHLAENGKEDLIQDFVSIVTSFCPRVYGQRRFKRKTERIITEL</sequence>
<dbReference type="Proteomes" id="UP000588083">
    <property type="component" value="Unassembled WGS sequence"/>
</dbReference>
<dbReference type="Proteomes" id="UP000574717">
    <property type="component" value="Unassembled WGS sequence"/>
</dbReference>
<dbReference type="Pfam" id="PF00239">
    <property type="entry name" value="Resolvase"/>
    <property type="match status" value="1"/>
</dbReference>
<accession>A0A6V8PDQ2</accession>
<dbReference type="Gene3D" id="3.40.50.1390">
    <property type="entry name" value="Resolvase, N-terminal catalytic domain"/>
    <property type="match status" value="1"/>
</dbReference>
<dbReference type="PANTHER" id="PTHR36172:SF1">
    <property type="entry name" value="RESOLVASE-RELATED"/>
    <property type="match status" value="1"/>
</dbReference>
<comment type="caution">
    <text evidence="3">The sequence shown here is derived from an EMBL/GenBank/DDBJ whole genome shotgun (WGS) entry which is preliminary data.</text>
</comment>
<keyword evidence="5" id="KW-1185">Reference proteome</keyword>
<evidence type="ECO:0000259" key="1">
    <source>
        <dbReference type="SMART" id="SM00857"/>
    </source>
</evidence>
<dbReference type="GO" id="GO:0000150">
    <property type="term" value="F:DNA strand exchange activity"/>
    <property type="evidence" value="ECO:0007669"/>
    <property type="project" value="InterPro"/>
</dbReference>
<evidence type="ECO:0000313" key="3">
    <source>
        <dbReference type="EMBL" id="GFP30473.1"/>
    </source>
</evidence>
<dbReference type="GO" id="GO:0003677">
    <property type="term" value="F:DNA binding"/>
    <property type="evidence" value="ECO:0007669"/>
    <property type="project" value="InterPro"/>
</dbReference>
<dbReference type="AlphaFoldDB" id="A0A6V8PDQ2"/>
<reference evidence="4 5" key="1">
    <citation type="journal article" date="2020" name="Front. Microbiol.">
        <title>Single-cell genomics of novel Actinobacteria with the Wood-Ljungdahl pathway discovered in a serpentinizing system.</title>
        <authorList>
            <person name="Merino N."/>
            <person name="Kawai M."/>
            <person name="Boyd E.S."/>
            <person name="Colman D.R."/>
            <person name="McGlynn S.E."/>
            <person name="Nealson K.H."/>
            <person name="Kurokawa K."/>
            <person name="Hongoh Y."/>
        </authorList>
    </citation>
    <scope>NUCLEOTIDE SEQUENCE [LARGE SCALE GENOMIC DNA]</scope>
    <source>
        <strain evidence="2 4">S03</strain>
        <strain evidence="3 5">S34</strain>
    </source>
</reference>
<feature type="domain" description="Resolvase/invertase-type recombinase catalytic" evidence="1">
    <location>
        <begin position="70"/>
        <end position="199"/>
    </location>
</feature>
<evidence type="ECO:0000313" key="4">
    <source>
        <dbReference type="Proteomes" id="UP000574717"/>
    </source>
</evidence>
<dbReference type="PANTHER" id="PTHR36172">
    <property type="match status" value="1"/>
</dbReference>
<dbReference type="InterPro" id="IPR048046">
    <property type="entry name" value="Transpos_IS607"/>
</dbReference>
<dbReference type="EMBL" id="BLRZ01000069">
    <property type="protein sequence ID" value="GFP30473.1"/>
    <property type="molecule type" value="Genomic_DNA"/>
</dbReference>
<dbReference type="Gene3D" id="1.10.287.2170">
    <property type="match status" value="1"/>
</dbReference>
<dbReference type="InterPro" id="IPR006119">
    <property type="entry name" value="Resolv_N"/>
</dbReference>
<dbReference type="NCBIfam" id="NF033518">
    <property type="entry name" value="transpos_IS607"/>
    <property type="match status" value="1"/>
</dbReference>
<proteinExistence type="predicted"/>
<gene>
    <name evidence="2" type="ORF">HKBW3S03_00592</name>
    <name evidence="3" type="ORF">HKBW3S34_01394</name>
</gene>
<evidence type="ECO:0000313" key="2">
    <source>
        <dbReference type="EMBL" id="GFP19088.1"/>
    </source>
</evidence>
<dbReference type="SUPFAM" id="SSF53041">
    <property type="entry name" value="Resolvase-like"/>
    <property type="match status" value="1"/>
</dbReference>
<dbReference type="InterPro" id="IPR036162">
    <property type="entry name" value="Resolvase-like_N_sf"/>
</dbReference>
<evidence type="ECO:0000313" key="5">
    <source>
        <dbReference type="Proteomes" id="UP000588083"/>
    </source>
</evidence>
<dbReference type="EMBL" id="BLRU01000035">
    <property type="protein sequence ID" value="GFP19088.1"/>
    <property type="molecule type" value="Genomic_DNA"/>
</dbReference>
<dbReference type="InterPro" id="IPR051491">
    <property type="entry name" value="Recombinase/Transposase-rel"/>
</dbReference>
<name>A0A6V8PDQ2_9ACTN</name>
<protein>
    <submittedName>
        <fullName evidence="3">Putative resolvase</fullName>
    </submittedName>
</protein>
<organism evidence="3 5">
    <name type="scientific">Candidatus Hakubella thermalkaliphila</name>
    <dbReference type="NCBI Taxonomy" id="2754717"/>
    <lineage>
        <taxon>Bacteria</taxon>
        <taxon>Bacillati</taxon>
        <taxon>Actinomycetota</taxon>
        <taxon>Actinomycetota incertae sedis</taxon>
        <taxon>Candidatus Hakubellales</taxon>
        <taxon>Candidatus Hakubellaceae</taxon>
        <taxon>Candidatus Hakubella</taxon>
    </lineage>
</organism>
<dbReference type="SMART" id="SM00857">
    <property type="entry name" value="Resolvase"/>
    <property type="match status" value="1"/>
</dbReference>